<organism evidence="1 2">
    <name type="scientific">Methanomicrobium antiquum</name>
    <dbReference type="NCBI Taxonomy" id="487686"/>
    <lineage>
        <taxon>Archaea</taxon>
        <taxon>Methanobacteriati</taxon>
        <taxon>Methanobacteriota</taxon>
        <taxon>Stenosarchaea group</taxon>
        <taxon>Methanomicrobia</taxon>
        <taxon>Methanomicrobiales</taxon>
        <taxon>Methanomicrobiaceae</taxon>
        <taxon>Methanomicrobium</taxon>
    </lineage>
</organism>
<name>A0AAF0JL46_9EURY</name>
<evidence type="ECO:0000313" key="1">
    <source>
        <dbReference type="EMBL" id="WFN36249.1"/>
    </source>
</evidence>
<evidence type="ECO:0000313" key="2">
    <source>
        <dbReference type="Proteomes" id="UP001218895"/>
    </source>
</evidence>
<evidence type="ECO:0008006" key="3">
    <source>
        <dbReference type="Google" id="ProtNLM"/>
    </source>
</evidence>
<dbReference type="RefSeq" id="WP_278099087.1">
    <property type="nucleotide sequence ID" value="NZ_CP091092.1"/>
</dbReference>
<dbReference type="AlphaFoldDB" id="A0AAF0JL46"/>
<dbReference type="EMBL" id="CP091092">
    <property type="protein sequence ID" value="WFN36249.1"/>
    <property type="molecule type" value="Genomic_DNA"/>
</dbReference>
<accession>A0AAF0JL46</accession>
<gene>
    <name evidence="1" type="ORF">L1994_08850</name>
</gene>
<dbReference type="KEGG" id="manq:L1994_08850"/>
<reference evidence="1" key="1">
    <citation type="submission" date="2022-01" db="EMBL/GenBank/DDBJ databases">
        <title>Complete genome of Methanomicrobium antiquum DSM 21220.</title>
        <authorList>
            <person name="Chen S.-C."/>
            <person name="You Y.-T."/>
            <person name="Zhou Y.-Z."/>
            <person name="Lai M.-C."/>
        </authorList>
    </citation>
    <scope>NUCLEOTIDE SEQUENCE</scope>
    <source>
        <strain evidence="1">DSM 21220</strain>
    </source>
</reference>
<dbReference type="Proteomes" id="UP001218895">
    <property type="component" value="Chromosome"/>
</dbReference>
<protein>
    <recommendedName>
        <fullName evidence="3">DUF155 domain-containing protein</fullName>
    </recommendedName>
</protein>
<keyword evidence="2" id="KW-1185">Reference proteome</keyword>
<proteinExistence type="predicted"/>
<dbReference type="GeneID" id="79950502"/>
<sequence length="351" mass="41323">MISLRYYRIYDIGKEIDLDLLEKNLALTFCTTRTNFLRIKPKSIILENKPLIIKTDCIEVEKDGKKFEFSVLSRIYDIGALSLCFIYESPDGNYDELEELAFYFSENNILSDDLFNRTLDILAGKLRPILKDLNYDPDFYEDYTIYVNDTVEIKGDPVKLLMCEDADFSSHIRNEFEKNTLSYTKNDLSIISWDSTLLCSSDTPGPMDIIDLIEYANVQVLELRYYDRELNRQMEKMYDDIEHADRSPPFLKLRQYHLIMNTLMERSAEISEVIEKVHNLIKITEDVYYARVYETTLKVIRSGQWTESVSRKIETIQNNYSMLSDEVRIQHSNFLEWIVIILIAMELVLLL</sequence>